<reference evidence="1" key="1">
    <citation type="submission" date="2020-11" db="EMBL/GenBank/DDBJ databases">
        <authorList>
            <person name="Tran Van P."/>
        </authorList>
    </citation>
    <scope>NUCLEOTIDE SEQUENCE</scope>
</reference>
<gene>
    <name evidence="1" type="ORF">CTOB1V02_LOCUS5281</name>
</gene>
<evidence type="ECO:0000313" key="1">
    <source>
        <dbReference type="EMBL" id="CAD7227373.1"/>
    </source>
</evidence>
<organism evidence="1">
    <name type="scientific">Cyprideis torosa</name>
    <dbReference type="NCBI Taxonomy" id="163714"/>
    <lineage>
        <taxon>Eukaryota</taxon>
        <taxon>Metazoa</taxon>
        <taxon>Ecdysozoa</taxon>
        <taxon>Arthropoda</taxon>
        <taxon>Crustacea</taxon>
        <taxon>Oligostraca</taxon>
        <taxon>Ostracoda</taxon>
        <taxon>Podocopa</taxon>
        <taxon>Podocopida</taxon>
        <taxon>Cytherocopina</taxon>
        <taxon>Cytheroidea</taxon>
        <taxon>Cytherideidae</taxon>
        <taxon>Cyprideis</taxon>
    </lineage>
</organism>
<protein>
    <submittedName>
        <fullName evidence="1">Uncharacterized protein</fullName>
    </submittedName>
</protein>
<sequence length="108" mass="11951">MTFRMDNKRDNTGGVFCWTRCASVPPRGVAPPAHREWAMMENGGVESKLDDNCKCLSLAQCYQLLWTRGGAQRRFPGSTQSSFALNDPPFSDGQCVNVSAHPMELHCA</sequence>
<name>A0A7R8W9C9_9CRUS</name>
<dbReference type="AlphaFoldDB" id="A0A7R8W9C9"/>
<dbReference type="EMBL" id="OB661115">
    <property type="protein sequence ID" value="CAD7227373.1"/>
    <property type="molecule type" value="Genomic_DNA"/>
</dbReference>
<accession>A0A7R8W9C9</accession>
<proteinExistence type="predicted"/>